<keyword evidence="2" id="KW-0560">Oxidoreductase</keyword>
<evidence type="ECO:0000313" key="3">
    <source>
        <dbReference type="Proteomes" id="UP000026682"/>
    </source>
</evidence>
<accession>A0A158MAT9</accession>
<dbReference type="GO" id="GO:0004497">
    <property type="term" value="F:monooxygenase activity"/>
    <property type="evidence" value="ECO:0007669"/>
    <property type="project" value="UniProtKB-KW"/>
</dbReference>
<dbReference type="Pfam" id="PF02406">
    <property type="entry name" value="MmoB_DmpM"/>
    <property type="match status" value="1"/>
</dbReference>
<dbReference type="Gene3D" id="3.90.56.10">
    <property type="entry name" value="Monooxygenase component MmoB/DmpM"/>
    <property type="match status" value="1"/>
</dbReference>
<dbReference type="STRING" id="35814.BBB42_00675"/>
<dbReference type="SUPFAM" id="SSF56029">
    <property type="entry name" value="Monooxygenase (hydroxylase) regulatory protein"/>
    <property type="match status" value="1"/>
</dbReference>
<name>A0A158MAT9_9BORD</name>
<dbReference type="RefSeq" id="WP_005017505.1">
    <property type="nucleotide sequence ID" value="NZ_JFZZ01000009.1"/>
</dbReference>
<proteinExistence type="inferred from homology"/>
<dbReference type="PATRIC" id="fig|1331206.3.peg.209"/>
<gene>
    <name evidence="2" type="ORF">L497_3191</name>
</gene>
<dbReference type="EMBL" id="JFZZ01000009">
    <property type="protein sequence ID" value="KAK99634.1"/>
    <property type="molecule type" value="Genomic_DNA"/>
</dbReference>
<keyword evidence="2" id="KW-0503">Monooxygenase</keyword>
<reference evidence="2 3" key="1">
    <citation type="submission" date="2014-03" db="EMBL/GenBank/DDBJ databases">
        <title>Genome sequence of Bordetella holmseii.</title>
        <authorList>
            <person name="Harvill E."/>
            <person name="Goodfield L.L."/>
            <person name="Ivanov Y."/>
            <person name="Meyer J.A."/>
            <person name="Newth C."/>
            <person name="Cassiday P."/>
            <person name="Tondella M.L."/>
            <person name="Liao P."/>
            <person name="Zimmerman J."/>
            <person name="Meert K."/>
            <person name="Wessel D."/>
            <person name="Berger J."/>
            <person name="Dean J.M."/>
            <person name="Holubkov R."/>
            <person name="Burr J."/>
            <person name="Liu T."/>
            <person name="Brinkac L.M."/>
            <person name="Sanka R."/>
            <person name="Kim M."/>
            <person name="Losada L."/>
        </authorList>
    </citation>
    <scope>NUCLEOTIDE SEQUENCE [LARGE SCALE GENOMIC DNA]</scope>
    <source>
        <strain evidence="2 3">CDC-H585-BH</strain>
    </source>
</reference>
<dbReference type="AlphaFoldDB" id="A0A158MAT9"/>
<evidence type="ECO:0000256" key="1">
    <source>
        <dbReference type="ARBA" id="ARBA00006313"/>
    </source>
</evidence>
<organism evidence="2 3">
    <name type="scientific">Bordetella holmesii CDC-H585-BH</name>
    <dbReference type="NCBI Taxonomy" id="1331206"/>
    <lineage>
        <taxon>Bacteria</taxon>
        <taxon>Pseudomonadati</taxon>
        <taxon>Pseudomonadota</taxon>
        <taxon>Betaproteobacteria</taxon>
        <taxon>Burkholderiales</taxon>
        <taxon>Alcaligenaceae</taxon>
        <taxon>Bordetella</taxon>
    </lineage>
</organism>
<comment type="caution">
    <text evidence="2">The sequence shown here is derived from an EMBL/GenBank/DDBJ whole genome shotgun (WGS) entry which is preliminary data.</text>
</comment>
<sequence length="106" mass="11765">MKNPVGPVLRVSDETDKIVAAIEDDNPDREIEIIDRGAYLRVQAEDRLVLTESSLQNYLGSDYRIRSLEAVLSSFFGRVATESDSITWYSGAAARTNGDARQGDKQ</sequence>
<evidence type="ECO:0000313" key="2">
    <source>
        <dbReference type="EMBL" id="KAK99634.1"/>
    </source>
</evidence>
<protein>
    <submittedName>
        <fullName evidence="2">Putative toluene-4-monooxygenase system protein D</fullName>
    </submittedName>
</protein>
<comment type="similarity">
    <text evidence="1">Belongs to the TmoD/XamoD family.</text>
</comment>
<dbReference type="Proteomes" id="UP000026682">
    <property type="component" value="Unassembled WGS sequence"/>
</dbReference>
<dbReference type="InterPro" id="IPR003454">
    <property type="entry name" value="MOase_MmoB_DmpM"/>
</dbReference>
<dbReference type="GeneID" id="93121668"/>
<dbReference type="InterPro" id="IPR036889">
    <property type="entry name" value="mOase_MmoB_DmpM_sf"/>
</dbReference>